<dbReference type="RefSeq" id="WP_106331018.1">
    <property type="nucleotide sequence ID" value="NZ_BOMO01000185.1"/>
</dbReference>
<dbReference type="EMBL" id="PVMZ01000043">
    <property type="protein sequence ID" value="PRX06654.1"/>
    <property type="molecule type" value="Genomic_DNA"/>
</dbReference>
<feature type="domain" description="Aminoglycoside phosphotransferase" evidence="1">
    <location>
        <begin position="42"/>
        <end position="251"/>
    </location>
</feature>
<proteinExistence type="predicted"/>
<accession>A0A2T0JGE3</accession>
<keyword evidence="3" id="KW-1185">Reference proteome</keyword>
<organism evidence="2 3">
    <name type="scientific">Actinoplanes italicus</name>
    <dbReference type="NCBI Taxonomy" id="113567"/>
    <lineage>
        <taxon>Bacteria</taxon>
        <taxon>Bacillati</taxon>
        <taxon>Actinomycetota</taxon>
        <taxon>Actinomycetes</taxon>
        <taxon>Micromonosporales</taxon>
        <taxon>Micromonosporaceae</taxon>
        <taxon>Actinoplanes</taxon>
    </lineage>
</organism>
<dbReference type="Pfam" id="PF01636">
    <property type="entry name" value="APH"/>
    <property type="match status" value="1"/>
</dbReference>
<dbReference type="InterPro" id="IPR002575">
    <property type="entry name" value="Aminoglycoside_PTrfase"/>
</dbReference>
<sequence>MTDSTSSMALAFTPESLDDHPEVNRFVARLGYGEFDPATLAAHGGRNLNWSGTTTTGDRLFVKALPTIADIAQTALRRTLAYETVAKTRPPGSPLRSPDLLGTDEEAGLVAFRLVPGARGLNAVAVAGELEPSVCQQAGAAVGALHGLDPGDLADETPLEMPPLAWLRAMPVVLLGGYTMAQLAGWRLVQNDLPLVERLVELREQESLARKVPVHGDLRLDQFLISDGRVQLCDWEYFRLGDPARDVGALVGELVFQAIYLALTDRKAAVASGGTAELDHAEVRRRAGLGVDRAGVLVRAFWSGYRSAAPTDEGLSERAIGFAGWHMYDRLITWAEQNSQLNPAAKAIAGIGRRLIISPAAAAELLGLKDRETQPC</sequence>
<dbReference type="Proteomes" id="UP000239415">
    <property type="component" value="Unassembled WGS sequence"/>
</dbReference>
<gene>
    <name evidence="2" type="ORF">CLV67_14333</name>
</gene>
<protein>
    <submittedName>
        <fullName evidence="2">Phosphotransferase family enzyme</fullName>
    </submittedName>
</protein>
<evidence type="ECO:0000259" key="1">
    <source>
        <dbReference type="Pfam" id="PF01636"/>
    </source>
</evidence>
<evidence type="ECO:0000313" key="3">
    <source>
        <dbReference type="Proteomes" id="UP000239415"/>
    </source>
</evidence>
<dbReference type="AlphaFoldDB" id="A0A2T0JGE3"/>
<keyword evidence="2" id="KW-0808">Transferase</keyword>
<dbReference type="NCBIfam" id="NF038156">
    <property type="entry name" value="lant_syn_V_LxmK"/>
    <property type="match status" value="1"/>
</dbReference>
<dbReference type="SUPFAM" id="SSF56112">
    <property type="entry name" value="Protein kinase-like (PK-like)"/>
    <property type="match status" value="1"/>
</dbReference>
<reference evidence="2 3" key="1">
    <citation type="submission" date="2018-03" db="EMBL/GenBank/DDBJ databases">
        <title>Genomic Encyclopedia of Archaeal and Bacterial Type Strains, Phase II (KMG-II): from individual species to whole genera.</title>
        <authorList>
            <person name="Goeker M."/>
        </authorList>
    </citation>
    <scope>NUCLEOTIDE SEQUENCE [LARGE SCALE GENOMIC DNA]</scope>
    <source>
        <strain evidence="2 3">DSM 43146</strain>
    </source>
</reference>
<dbReference type="InterPro" id="IPR011009">
    <property type="entry name" value="Kinase-like_dom_sf"/>
</dbReference>
<evidence type="ECO:0000313" key="2">
    <source>
        <dbReference type="EMBL" id="PRX06654.1"/>
    </source>
</evidence>
<dbReference type="GO" id="GO:0016740">
    <property type="term" value="F:transferase activity"/>
    <property type="evidence" value="ECO:0007669"/>
    <property type="project" value="UniProtKB-KW"/>
</dbReference>
<name>A0A2T0JGE3_9ACTN</name>
<comment type="caution">
    <text evidence="2">The sequence shown here is derived from an EMBL/GenBank/DDBJ whole genome shotgun (WGS) entry which is preliminary data.</text>
</comment>
<dbReference type="Gene3D" id="3.90.1200.10">
    <property type="match status" value="1"/>
</dbReference>
<dbReference type="OrthoDB" id="2410440at2"/>